<reference evidence="2" key="1">
    <citation type="submission" date="2020-07" db="EMBL/GenBank/DDBJ databases">
        <title>Huge and variable diversity of episymbiotic CPR bacteria and DPANN archaea in groundwater ecosystems.</title>
        <authorList>
            <person name="He C.Y."/>
            <person name="Keren R."/>
            <person name="Whittaker M."/>
            <person name="Farag I.F."/>
            <person name="Doudna J."/>
            <person name="Cate J.H.D."/>
            <person name="Banfield J.F."/>
        </authorList>
    </citation>
    <scope>NUCLEOTIDE SEQUENCE</scope>
    <source>
        <strain evidence="2">NC_groundwater_1813_Pr3_B-0.1um_71_17</strain>
    </source>
</reference>
<feature type="signal peptide" evidence="1">
    <location>
        <begin position="1"/>
        <end position="30"/>
    </location>
</feature>
<evidence type="ECO:0000313" key="3">
    <source>
        <dbReference type="Proteomes" id="UP000696931"/>
    </source>
</evidence>
<keyword evidence="1" id="KW-0732">Signal</keyword>
<dbReference type="NCBIfam" id="TIGR04183">
    <property type="entry name" value="Por_Secre_tail"/>
    <property type="match status" value="1"/>
</dbReference>
<evidence type="ECO:0000256" key="1">
    <source>
        <dbReference type="SAM" id="SignalP"/>
    </source>
</evidence>
<gene>
    <name evidence="2" type="ORF">HZA61_02560</name>
</gene>
<comment type="caution">
    <text evidence="2">The sequence shown here is derived from an EMBL/GenBank/DDBJ whole genome shotgun (WGS) entry which is preliminary data.</text>
</comment>
<dbReference type="InterPro" id="IPR026444">
    <property type="entry name" value="Secre_tail"/>
</dbReference>
<dbReference type="AlphaFoldDB" id="A0A933S9T4"/>
<evidence type="ECO:0000313" key="2">
    <source>
        <dbReference type="EMBL" id="MBI5168349.1"/>
    </source>
</evidence>
<dbReference type="GO" id="GO:0000272">
    <property type="term" value="P:polysaccharide catabolic process"/>
    <property type="evidence" value="ECO:0007669"/>
    <property type="project" value="InterPro"/>
</dbReference>
<dbReference type="Gene3D" id="2.60.40.4070">
    <property type="match status" value="1"/>
</dbReference>
<feature type="chain" id="PRO_5037635408" evidence="1">
    <location>
        <begin position="31"/>
        <end position="758"/>
    </location>
</feature>
<sequence length="758" mass="80182">MNTSCFSARARRWGAALLTALCACAAPAFAATATDPIFTPLLVHTTIEPAVPCADSTVYLAVHLADPCLRVVSFSTNVSPPTLLVRRASRQGDSCAVVPNIDRRYALGRFAAGQHVYTVRVRTEVPNDSGYAVSWQDRPLPFFVSSSCSGARPLPFGLQFMLNGRMFGGVAEPNMCPAVATTLRFSGYVTSSCERYTGYRFIPSVNGTDRDLVLVDFSQRCPDSLTACLASIENFRDSLVLPAAASGARRLEVVVVNHLGCPDSLPRSIASASFAYTVADSCAAPPPPPAPLCTHPYLFPRGDTTTTWPDITVDPCDLRVGPGGTGSIELNTWTGTPLAGLQGVMLPPRGPLHLERIELSGAAIGMHLQTQRRDDGGIAWAIWADHGAPIGTNRLVPVLRVFVRADSVTDRKVEVHMGSSVTAASDSLGRSVALCVDPFDHVYQVWACVGTAMVPASCDANGDGRTNVADLVRMVRCWFRPAECPDTLLARPDCDHDGAFHLDDVLCCARTILGAPRDSAAHAPAHLRFAFGEPRLVGGVLQVPLTMSGGGELGGALLRLEYPGERYESGEWTVAGGVPAGGGEIGTTSWTVVTEHGTDDLLLGLLRLDDAAADEVTTVLQFRLRQGQVHGGTVSIAESELTAPDGAALALDLGGVQAPLAPNPPAAPPARLALSAARPNPSAGRAAFTIALPAAGDVDLAIHDLAGRRVATLWRGALGAGEREFVWNAAGARDGVYFARLVVNGEVRSTRLVLRRDR</sequence>
<accession>A0A933S9T4</accession>
<protein>
    <submittedName>
        <fullName evidence="2">T9SS type A sorting domain-containing protein</fullName>
    </submittedName>
</protein>
<organism evidence="2 3">
    <name type="scientific">Eiseniibacteriota bacterium</name>
    <dbReference type="NCBI Taxonomy" id="2212470"/>
    <lineage>
        <taxon>Bacteria</taxon>
        <taxon>Candidatus Eiseniibacteriota</taxon>
    </lineage>
</organism>
<dbReference type="Gene3D" id="1.10.1330.10">
    <property type="entry name" value="Dockerin domain"/>
    <property type="match status" value="1"/>
</dbReference>
<name>A0A933S9T4_UNCEI</name>
<dbReference type="SUPFAM" id="SSF63446">
    <property type="entry name" value="Type I dockerin domain"/>
    <property type="match status" value="1"/>
</dbReference>
<dbReference type="EMBL" id="JACRIW010000020">
    <property type="protein sequence ID" value="MBI5168349.1"/>
    <property type="molecule type" value="Genomic_DNA"/>
</dbReference>
<dbReference type="Proteomes" id="UP000696931">
    <property type="component" value="Unassembled WGS sequence"/>
</dbReference>
<dbReference type="InterPro" id="IPR036439">
    <property type="entry name" value="Dockerin_dom_sf"/>
</dbReference>
<proteinExistence type="predicted"/>